<evidence type="ECO:0000313" key="1">
    <source>
        <dbReference type="EMBL" id="KAG6373706.1"/>
    </source>
</evidence>
<protein>
    <recommendedName>
        <fullName evidence="4">Ricin B lectin domain-containing protein</fullName>
    </recommendedName>
</protein>
<dbReference type="EMBL" id="JAGFBS010000003">
    <property type="protein sequence ID" value="KAG6380022.1"/>
    <property type="molecule type" value="Genomic_DNA"/>
</dbReference>
<dbReference type="AlphaFoldDB" id="A0A8I2YKQ8"/>
<reference evidence="1" key="1">
    <citation type="submission" date="2021-03" db="EMBL/GenBank/DDBJ databases">
        <title>Evolutionary innovations through gain and loss of genes in the ectomycorrhizal Boletales.</title>
        <authorList>
            <person name="Wu G."/>
            <person name="Miyauchi S."/>
            <person name="Morin E."/>
            <person name="Yang Z.-L."/>
            <person name="Xu J."/>
            <person name="Martin F.M."/>
        </authorList>
    </citation>
    <scope>NUCLEOTIDE SEQUENCE</scope>
    <source>
        <strain evidence="1">BR01</strain>
    </source>
</reference>
<dbReference type="EMBL" id="JAGFBS010000021">
    <property type="protein sequence ID" value="KAG6373706.1"/>
    <property type="molecule type" value="Genomic_DNA"/>
</dbReference>
<proteinExistence type="predicted"/>
<accession>A0A8I2YKQ8</accession>
<organism evidence="1 3">
    <name type="scientific">Boletus reticuloceps</name>
    <dbReference type="NCBI Taxonomy" id="495285"/>
    <lineage>
        <taxon>Eukaryota</taxon>
        <taxon>Fungi</taxon>
        <taxon>Dikarya</taxon>
        <taxon>Basidiomycota</taxon>
        <taxon>Agaricomycotina</taxon>
        <taxon>Agaricomycetes</taxon>
        <taxon>Agaricomycetidae</taxon>
        <taxon>Boletales</taxon>
        <taxon>Boletineae</taxon>
        <taxon>Boletaceae</taxon>
        <taxon>Boletoideae</taxon>
        <taxon>Boletus</taxon>
    </lineage>
</organism>
<evidence type="ECO:0008006" key="4">
    <source>
        <dbReference type="Google" id="ProtNLM"/>
    </source>
</evidence>
<name>A0A8I2YKQ8_9AGAM</name>
<evidence type="ECO:0000313" key="3">
    <source>
        <dbReference type="Proteomes" id="UP000683000"/>
    </source>
</evidence>
<dbReference type="SUPFAM" id="SSF50370">
    <property type="entry name" value="Ricin B-like lectins"/>
    <property type="match status" value="1"/>
</dbReference>
<dbReference type="Proteomes" id="UP000683000">
    <property type="component" value="Unassembled WGS sequence"/>
</dbReference>
<gene>
    <name evidence="1" type="ORF">JVT61DRAFT_6380</name>
    <name evidence="2" type="ORF">JVT61DRAFT_8100</name>
</gene>
<evidence type="ECO:0000313" key="2">
    <source>
        <dbReference type="EMBL" id="KAG6380022.1"/>
    </source>
</evidence>
<sequence>MVVQKAITYPLLSCNDFSLNMSVSIFRAFGQTTPSTSSPRGDTRKRMPIHRGTYSFINRQSGTTMEMASDHTIVGMPPKDLDTQKWEVHPLGAGHSIRNLKNGKYLSLKSIAKEALVVSSDFPVAWHVKEVHVPEENTAFYE</sequence>
<dbReference type="OrthoDB" id="3228793at2759"/>
<keyword evidence="3" id="KW-1185">Reference proteome</keyword>
<comment type="caution">
    <text evidence="1">The sequence shown here is derived from an EMBL/GenBank/DDBJ whole genome shotgun (WGS) entry which is preliminary data.</text>
</comment>
<dbReference type="InterPro" id="IPR035992">
    <property type="entry name" value="Ricin_B-like_lectins"/>
</dbReference>
<dbReference type="Gene3D" id="2.80.10.50">
    <property type="match status" value="1"/>
</dbReference>